<dbReference type="AlphaFoldDB" id="A0AAD6ZQR5"/>
<keyword evidence="2" id="KW-1185">Reference proteome</keyword>
<dbReference type="EMBL" id="JARIHO010000032">
    <property type="protein sequence ID" value="KAJ7334720.1"/>
    <property type="molecule type" value="Genomic_DNA"/>
</dbReference>
<dbReference type="Proteomes" id="UP001218218">
    <property type="component" value="Unassembled WGS sequence"/>
</dbReference>
<evidence type="ECO:0008006" key="3">
    <source>
        <dbReference type="Google" id="ProtNLM"/>
    </source>
</evidence>
<evidence type="ECO:0000313" key="2">
    <source>
        <dbReference type="Proteomes" id="UP001218218"/>
    </source>
</evidence>
<comment type="caution">
    <text evidence="1">The sequence shown here is derived from an EMBL/GenBank/DDBJ whole genome shotgun (WGS) entry which is preliminary data.</text>
</comment>
<dbReference type="InterPro" id="IPR032675">
    <property type="entry name" value="LRR_dom_sf"/>
</dbReference>
<dbReference type="SUPFAM" id="SSF52047">
    <property type="entry name" value="RNI-like"/>
    <property type="match status" value="1"/>
</dbReference>
<proteinExistence type="predicted"/>
<evidence type="ECO:0000313" key="1">
    <source>
        <dbReference type="EMBL" id="KAJ7334720.1"/>
    </source>
</evidence>
<accession>A0AAD6ZQR5</accession>
<name>A0AAD6ZQR5_9AGAR</name>
<reference evidence="1" key="1">
    <citation type="submission" date="2023-03" db="EMBL/GenBank/DDBJ databases">
        <title>Massive genome expansion in bonnet fungi (Mycena s.s.) driven by repeated elements and novel gene families across ecological guilds.</title>
        <authorList>
            <consortium name="Lawrence Berkeley National Laboratory"/>
            <person name="Harder C.B."/>
            <person name="Miyauchi S."/>
            <person name="Viragh M."/>
            <person name="Kuo A."/>
            <person name="Thoen E."/>
            <person name="Andreopoulos B."/>
            <person name="Lu D."/>
            <person name="Skrede I."/>
            <person name="Drula E."/>
            <person name="Henrissat B."/>
            <person name="Morin E."/>
            <person name="Kohler A."/>
            <person name="Barry K."/>
            <person name="LaButti K."/>
            <person name="Morin E."/>
            <person name="Salamov A."/>
            <person name="Lipzen A."/>
            <person name="Mereny Z."/>
            <person name="Hegedus B."/>
            <person name="Baldrian P."/>
            <person name="Stursova M."/>
            <person name="Weitz H."/>
            <person name="Taylor A."/>
            <person name="Grigoriev I.V."/>
            <person name="Nagy L.G."/>
            <person name="Martin F."/>
            <person name="Kauserud H."/>
        </authorList>
    </citation>
    <scope>NUCLEOTIDE SEQUENCE</scope>
    <source>
        <strain evidence="1">CBHHK002</strain>
    </source>
</reference>
<dbReference type="Gene3D" id="3.80.10.10">
    <property type="entry name" value="Ribonuclease Inhibitor"/>
    <property type="match status" value="1"/>
</dbReference>
<organism evidence="1 2">
    <name type="scientific">Mycena albidolilacea</name>
    <dbReference type="NCBI Taxonomy" id="1033008"/>
    <lineage>
        <taxon>Eukaryota</taxon>
        <taxon>Fungi</taxon>
        <taxon>Dikarya</taxon>
        <taxon>Basidiomycota</taxon>
        <taxon>Agaricomycotina</taxon>
        <taxon>Agaricomycetes</taxon>
        <taxon>Agaricomycetidae</taxon>
        <taxon>Agaricales</taxon>
        <taxon>Marasmiineae</taxon>
        <taxon>Mycenaceae</taxon>
        <taxon>Mycena</taxon>
    </lineage>
</organism>
<protein>
    <recommendedName>
        <fullName evidence="3">F-box domain-containing protein</fullName>
    </recommendedName>
</protein>
<gene>
    <name evidence="1" type="ORF">DFH08DRAFT_784773</name>
</gene>
<sequence length="436" mass="49115">MGSYILTLPFEIIAQIFVFCLPPEDDALPWRTEAPLLLAGICRHWRDAAMATHELWNTVHLSLRPRSVLKVAPLLDFWIPRAGNLPLSMSLIYKGAEWNLEVTDPEAPQRKLEALLKEYAPHWTSIELMPPFPTRALLASPDKDLASLKRLVLRYGPWAPSGNQLARGFSQAPRLRELHMISGSPTILALPWEQLTTLRLDNSAPVECVRTLALVPNLVNFTATIWTASPAPSIPPLTRLESLTFNLSHTRGPALLNSLTLPALHHLDLDIEDVREITSVTSLTTRSPCFLRSLSIRVGTHWTADYFLQLFSALDLLEDLDLRKAAKSVDIGLVLLKMQPHLLPNLRTLSIRRASAAHEDAELLADLLESRWNVPETVSLPVQMTAFRLDSPLVEVSDLDRSAVLRLARLRKEGMDIQIRLSFYLWFPMSLRPNVH</sequence>